<dbReference type="InterPro" id="IPR000851">
    <property type="entry name" value="Ribosomal_uS5"/>
</dbReference>
<dbReference type="InterPro" id="IPR013810">
    <property type="entry name" value="Ribosomal_uS5_N"/>
</dbReference>
<evidence type="ECO:0000256" key="6">
    <source>
        <dbReference type="SAM" id="MobiDB-lite"/>
    </source>
</evidence>
<proteinExistence type="inferred from homology"/>
<name>A0A3B1DKR5_9ZZZZ</name>
<sequence>MGKMMEDKGSQFETETLGIFRTAATVKGGRRFSFGALVVAGDRNGKVGYGRGKSKEVPTAIEKAEKNARKAIVKVPLVGSTIPHEVEGRFGASKVRLIPASPGTGVIAGGTVRTVLEAAGITDCLTKCYGSTNKVNMIRAVFDGISRLRTKENIEGIRDQDLGTTEIEAKIERGQRFMPTASSTEKMRGPVNTVGQDQRRGGRGGRGGGRGGGGGRGRGGYGGGAPAQQAAPATTPASAPPAPEAGSDKPAAPAGDSGQS</sequence>
<feature type="region of interest" description="Disordered" evidence="6">
    <location>
        <begin position="177"/>
        <end position="260"/>
    </location>
</feature>
<dbReference type="InterPro" id="IPR018192">
    <property type="entry name" value="Ribosomal_uS5_N_CS"/>
</dbReference>
<dbReference type="Gene3D" id="3.30.230.10">
    <property type="match status" value="1"/>
</dbReference>
<dbReference type="GO" id="GO:0003735">
    <property type="term" value="F:structural constituent of ribosome"/>
    <property type="evidence" value="ECO:0007669"/>
    <property type="project" value="InterPro"/>
</dbReference>
<evidence type="ECO:0000256" key="2">
    <source>
        <dbReference type="ARBA" id="ARBA00022730"/>
    </source>
</evidence>
<dbReference type="SUPFAM" id="SSF54768">
    <property type="entry name" value="dsRNA-binding domain-like"/>
    <property type="match status" value="1"/>
</dbReference>
<dbReference type="GO" id="GO:0006412">
    <property type="term" value="P:translation"/>
    <property type="evidence" value="ECO:0007669"/>
    <property type="project" value="InterPro"/>
</dbReference>
<keyword evidence="2" id="KW-0699">rRNA-binding</keyword>
<dbReference type="InterPro" id="IPR014721">
    <property type="entry name" value="Ribsml_uS5_D2-typ_fold_subgr"/>
</dbReference>
<evidence type="ECO:0000256" key="3">
    <source>
        <dbReference type="ARBA" id="ARBA00022884"/>
    </source>
</evidence>
<feature type="domain" description="S5 DRBM" evidence="7">
    <location>
        <begin position="12"/>
        <end position="75"/>
    </location>
</feature>
<dbReference type="PANTHER" id="PTHR48277:SF1">
    <property type="entry name" value="MITOCHONDRIAL RIBOSOMAL PROTEIN S5"/>
    <property type="match status" value="1"/>
</dbReference>
<dbReference type="GO" id="GO:0005737">
    <property type="term" value="C:cytoplasm"/>
    <property type="evidence" value="ECO:0007669"/>
    <property type="project" value="UniProtKB-ARBA"/>
</dbReference>
<dbReference type="InterPro" id="IPR005712">
    <property type="entry name" value="Ribosomal_uS5_bac-type"/>
</dbReference>
<dbReference type="PROSITE" id="PS00585">
    <property type="entry name" value="RIBOSOMAL_S5"/>
    <property type="match status" value="1"/>
</dbReference>
<reference evidence="8" key="1">
    <citation type="submission" date="2018-06" db="EMBL/GenBank/DDBJ databases">
        <authorList>
            <person name="Zhirakovskaya E."/>
        </authorList>
    </citation>
    <scope>NUCLEOTIDE SEQUENCE</scope>
</reference>
<keyword evidence="5" id="KW-0687">Ribonucleoprotein</keyword>
<keyword evidence="4 8" id="KW-0689">Ribosomal protein</keyword>
<dbReference type="InterPro" id="IPR020568">
    <property type="entry name" value="Ribosomal_Su5_D2-typ_SF"/>
</dbReference>
<evidence type="ECO:0000259" key="7">
    <source>
        <dbReference type="PROSITE" id="PS50881"/>
    </source>
</evidence>
<evidence type="ECO:0000256" key="5">
    <source>
        <dbReference type="ARBA" id="ARBA00023274"/>
    </source>
</evidence>
<dbReference type="SUPFAM" id="SSF54211">
    <property type="entry name" value="Ribosomal protein S5 domain 2-like"/>
    <property type="match status" value="1"/>
</dbReference>
<comment type="similarity">
    <text evidence="1">Belongs to the universal ribosomal protein uS5 family.</text>
</comment>
<dbReference type="Gene3D" id="3.30.160.20">
    <property type="match status" value="1"/>
</dbReference>
<protein>
    <submittedName>
        <fullName evidence="8">SSU ribosomal protein S5p (S2e)</fullName>
    </submittedName>
</protein>
<evidence type="ECO:0000313" key="8">
    <source>
        <dbReference type="EMBL" id="VAX41302.1"/>
    </source>
</evidence>
<dbReference type="AlphaFoldDB" id="A0A3B1DKR5"/>
<feature type="compositionally biased region" description="Low complexity" evidence="6">
    <location>
        <begin position="226"/>
        <end position="237"/>
    </location>
</feature>
<dbReference type="PROSITE" id="PS50881">
    <property type="entry name" value="S5_DSRBD"/>
    <property type="match status" value="1"/>
</dbReference>
<dbReference type="GO" id="GO:0019843">
    <property type="term" value="F:rRNA binding"/>
    <property type="evidence" value="ECO:0007669"/>
    <property type="project" value="UniProtKB-KW"/>
</dbReference>
<dbReference type="HAMAP" id="MF_01307_B">
    <property type="entry name" value="Ribosomal_uS5_B"/>
    <property type="match status" value="1"/>
</dbReference>
<dbReference type="GO" id="GO:0015935">
    <property type="term" value="C:small ribosomal subunit"/>
    <property type="evidence" value="ECO:0007669"/>
    <property type="project" value="InterPro"/>
</dbReference>
<evidence type="ECO:0000256" key="4">
    <source>
        <dbReference type="ARBA" id="ARBA00022980"/>
    </source>
</evidence>
<organism evidence="8">
    <name type="scientific">hydrothermal vent metagenome</name>
    <dbReference type="NCBI Taxonomy" id="652676"/>
    <lineage>
        <taxon>unclassified sequences</taxon>
        <taxon>metagenomes</taxon>
        <taxon>ecological metagenomes</taxon>
    </lineage>
</organism>
<dbReference type="InterPro" id="IPR005324">
    <property type="entry name" value="Ribosomal_uS5_C"/>
</dbReference>
<evidence type="ECO:0000256" key="1">
    <source>
        <dbReference type="ARBA" id="ARBA00008945"/>
    </source>
</evidence>
<dbReference type="EMBL" id="UOGK01000521">
    <property type="protein sequence ID" value="VAX41302.1"/>
    <property type="molecule type" value="Genomic_DNA"/>
</dbReference>
<gene>
    <name evidence="8" type="ORF">MNBD_PLANCTO03-2374</name>
</gene>
<dbReference type="NCBIfam" id="TIGR01021">
    <property type="entry name" value="rpsE_bact"/>
    <property type="match status" value="1"/>
</dbReference>
<dbReference type="PANTHER" id="PTHR48277">
    <property type="entry name" value="MITOCHONDRIAL RIBOSOMAL PROTEIN S5"/>
    <property type="match status" value="1"/>
</dbReference>
<accession>A0A3B1DKR5</accession>
<dbReference type="Pfam" id="PF03719">
    <property type="entry name" value="Ribosomal_S5_C"/>
    <property type="match status" value="1"/>
</dbReference>
<dbReference type="FunFam" id="3.30.230.10:FF:000002">
    <property type="entry name" value="30S ribosomal protein S5"/>
    <property type="match status" value="1"/>
</dbReference>
<dbReference type="Pfam" id="PF00333">
    <property type="entry name" value="Ribosomal_S5"/>
    <property type="match status" value="1"/>
</dbReference>
<feature type="compositionally biased region" description="Gly residues" evidence="6">
    <location>
        <begin position="204"/>
        <end position="225"/>
    </location>
</feature>
<keyword evidence="3" id="KW-0694">RNA-binding</keyword>